<dbReference type="WBParaSite" id="jg1255">
    <property type="protein sequence ID" value="jg1255"/>
    <property type="gene ID" value="jg1255"/>
</dbReference>
<dbReference type="GO" id="GO:0005576">
    <property type="term" value="C:extracellular region"/>
    <property type="evidence" value="ECO:0007669"/>
    <property type="project" value="TreeGrafter"/>
</dbReference>
<dbReference type="GO" id="GO:0008061">
    <property type="term" value="F:chitin binding"/>
    <property type="evidence" value="ECO:0007669"/>
    <property type="project" value="TreeGrafter"/>
</dbReference>
<sequence length="160" mass="17857">MLRCTVEILMAQDNNNSMWIVLLIIGGWTLDDLNSTGVNAPATNRSRATPFLRAAGVGAYYEFCEMLANGSERYFDNQTQVPYLVNGDQWFSYDDQESLKIKSEWVKNNKFGGAFVWTIDYDDFNGLCSNGNGVRYPLIGTIASVLGGNDTSVNVTQEKR</sequence>
<dbReference type="PANTHER" id="PTHR11177:SF400">
    <property type="entry name" value="ENDOCHITINASE-RELATED"/>
    <property type="match status" value="1"/>
</dbReference>
<keyword evidence="2" id="KW-1185">Reference proteome</keyword>
<evidence type="ECO:0000313" key="3">
    <source>
        <dbReference type="WBParaSite" id="jg1255"/>
    </source>
</evidence>
<dbReference type="Gene3D" id="3.10.50.10">
    <property type="match status" value="1"/>
</dbReference>
<name>A0A915CVC6_9BILA</name>
<dbReference type="InterPro" id="IPR017853">
    <property type="entry name" value="GH"/>
</dbReference>
<dbReference type="Proteomes" id="UP000887574">
    <property type="component" value="Unplaced"/>
</dbReference>
<reference evidence="3" key="1">
    <citation type="submission" date="2022-11" db="UniProtKB">
        <authorList>
            <consortium name="WormBaseParasite"/>
        </authorList>
    </citation>
    <scope>IDENTIFICATION</scope>
</reference>
<dbReference type="GO" id="GO:0004568">
    <property type="term" value="F:chitinase activity"/>
    <property type="evidence" value="ECO:0007669"/>
    <property type="project" value="TreeGrafter"/>
</dbReference>
<protein>
    <submittedName>
        <fullName evidence="3">GH18 domain-containing protein</fullName>
    </submittedName>
</protein>
<dbReference type="SUPFAM" id="SSF51445">
    <property type="entry name" value="(Trans)glycosidases"/>
    <property type="match status" value="1"/>
</dbReference>
<dbReference type="PANTHER" id="PTHR11177">
    <property type="entry name" value="CHITINASE"/>
    <property type="match status" value="1"/>
</dbReference>
<dbReference type="GO" id="GO:0005975">
    <property type="term" value="P:carbohydrate metabolic process"/>
    <property type="evidence" value="ECO:0007669"/>
    <property type="project" value="InterPro"/>
</dbReference>
<dbReference type="InterPro" id="IPR050314">
    <property type="entry name" value="Glycosyl_Hydrlase_18"/>
</dbReference>
<dbReference type="FunFam" id="3.10.50.10:FF:000008">
    <property type="entry name" value="Chitinase 11"/>
    <property type="match status" value="1"/>
</dbReference>
<dbReference type="InterPro" id="IPR029070">
    <property type="entry name" value="Chitinase_insertion_sf"/>
</dbReference>
<dbReference type="AlphaFoldDB" id="A0A915CVC6"/>
<dbReference type="PROSITE" id="PS51910">
    <property type="entry name" value="GH18_2"/>
    <property type="match status" value="1"/>
</dbReference>
<dbReference type="SUPFAM" id="SSF54556">
    <property type="entry name" value="Chitinase insertion domain"/>
    <property type="match status" value="1"/>
</dbReference>
<proteinExistence type="predicted"/>
<evidence type="ECO:0000313" key="2">
    <source>
        <dbReference type="Proteomes" id="UP000887574"/>
    </source>
</evidence>
<evidence type="ECO:0000259" key="1">
    <source>
        <dbReference type="PROSITE" id="PS51910"/>
    </source>
</evidence>
<dbReference type="GO" id="GO:0006032">
    <property type="term" value="P:chitin catabolic process"/>
    <property type="evidence" value="ECO:0007669"/>
    <property type="project" value="TreeGrafter"/>
</dbReference>
<organism evidence="2 3">
    <name type="scientific">Ditylenchus dipsaci</name>
    <dbReference type="NCBI Taxonomy" id="166011"/>
    <lineage>
        <taxon>Eukaryota</taxon>
        <taxon>Metazoa</taxon>
        <taxon>Ecdysozoa</taxon>
        <taxon>Nematoda</taxon>
        <taxon>Chromadorea</taxon>
        <taxon>Rhabditida</taxon>
        <taxon>Tylenchina</taxon>
        <taxon>Tylenchomorpha</taxon>
        <taxon>Sphaerularioidea</taxon>
        <taxon>Anguinidae</taxon>
        <taxon>Anguininae</taxon>
        <taxon>Ditylenchus</taxon>
    </lineage>
</organism>
<accession>A0A915CVC6</accession>
<feature type="domain" description="GH18" evidence="1">
    <location>
        <begin position="1"/>
        <end position="149"/>
    </location>
</feature>
<dbReference type="InterPro" id="IPR001223">
    <property type="entry name" value="Glyco_hydro18_cat"/>
</dbReference>
<dbReference type="Pfam" id="PF00704">
    <property type="entry name" value="Glyco_hydro_18"/>
    <property type="match status" value="1"/>
</dbReference>